<dbReference type="Proteomes" id="UP000087171">
    <property type="component" value="Chromosome Ca3"/>
</dbReference>
<dbReference type="Gene3D" id="1.20.120.690">
    <property type="entry name" value="RDM1 protein domain"/>
    <property type="match status" value="1"/>
</dbReference>
<dbReference type="RefSeq" id="XP_012569124.1">
    <property type="nucleotide sequence ID" value="XM_012713670.2"/>
</dbReference>
<keyword evidence="2" id="KW-1185">Reference proteome</keyword>
<proteinExistence type="predicted"/>
<dbReference type="AlphaFoldDB" id="A0A1S3E171"/>
<dbReference type="PANTHER" id="PTHR36366:SF3">
    <property type="entry name" value="PROTEIN RDM1"/>
    <property type="match status" value="1"/>
</dbReference>
<dbReference type="SUPFAM" id="SSF109920">
    <property type="entry name" value="Hypothetical protein At3g22680"/>
    <property type="match status" value="1"/>
</dbReference>
<sequence length="185" mass="21618">MSDSKTESDEDIKSLVVIGQRKKNTGKRPMIDLENVRTSKDGEGKNSKDEDAKQFKSKEHVDPDVLVELASEYQKRMKKIPIPTGRVQYGVVVNWQCLAKTMKLLYGQPLHYLTYMLCKQWDESWFGSEDREKPLDIMIKWSSAEVTLWNVEQVHRLCTSPIYLAKLWLNDPEYHAFVHEVIPFR</sequence>
<name>A0A1S3E171_CICAR</name>
<dbReference type="STRING" id="3827.A0A1S3E171"/>
<dbReference type="GO" id="GO:0080188">
    <property type="term" value="P:gene silencing by siRNA-directed DNA methylation"/>
    <property type="evidence" value="ECO:0007669"/>
    <property type="project" value="InterPro"/>
</dbReference>
<dbReference type="InterPro" id="IPR036319">
    <property type="entry name" value="RDM1_sf"/>
</dbReference>
<evidence type="ECO:0000313" key="3">
    <source>
        <dbReference type="RefSeq" id="XP_012569124.1"/>
    </source>
</evidence>
<dbReference type="GO" id="GO:0000419">
    <property type="term" value="C:RNA polymerase V complex"/>
    <property type="evidence" value="ECO:0007669"/>
    <property type="project" value="TreeGrafter"/>
</dbReference>
<dbReference type="Pfam" id="PF09187">
    <property type="entry name" value="RdDM_RDM1"/>
    <property type="match status" value="1"/>
</dbReference>
<reference evidence="2" key="1">
    <citation type="journal article" date="2013" name="Nat. Biotechnol.">
        <title>Draft genome sequence of chickpea (Cicer arietinum) provides a resource for trait improvement.</title>
        <authorList>
            <person name="Varshney R.K."/>
            <person name="Song C."/>
            <person name="Saxena R.K."/>
            <person name="Azam S."/>
            <person name="Yu S."/>
            <person name="Sharpe A.G."/>
            <person name="Cannon S."/>
            <person name="Baek J."/>
            <person name="Rosen B.D."/>
            <person name="Tar'an B."/>
            <person name="Millan T."/>
            <person name="Zhang X."/>
            <person name="Ramsay L.D."/>
            <person name="Iwata A."/>
            <person name="Wang Y."/>
            <person name="Nelson W."/>
            <person name="Farmer A.D."/>
            <person name="Gaur P.M."/>
            <person name="Soderlund C."/>
            <person name="Penmetsa R.V."/>
            <person name="Xu C."/>
            <person name="Bharti A.K."/>
            <person name="He W."/>
            <person name="Winter P."/>
            <person name="Zhao S."/>
            <person name="Hane J.K."/>
            <person name="Carrasquilla-Garcia N."/>
            <person name="Condie J.A."/>
            <person name="Upadhyaya H.D."/>
            <person name="Luo M.C."/>
            <person name="Thudi M."/>
            <person name="Gowda C.L."/>
            <person name="Singh N.P."/>
            <person name="Lichtenzveig J."/>
            <person name="Gali K.K."/>
            <person name="Rubio J."/>
            <person name="Nadarajan N."/>
            <person name="Dolezel J."/>
            <person name="Bansal K.C."/>
            <person name="Xu X."/>
            <person name="Edwards D."/>
            <person name="Zhang G."/>
            <person name="Kahl G."/>
            <person name="Gil J."/>
            <person name="Singh K.B."/>
            <person name="Datta S.K."/>
            <person name="Jackson S.A."/>
            <person name="Wang J."/>
            <person name="Cook D.R."/>
        </authorList>
    </citation>
    <scope>NUCLEOTIDE SEQUENCE [LARGE SCALE GENOMIC DNA]</scope>
    <source>
        <strain evidence="2">cv. CDC Frontier</strain>
    </source>
</reference>
<dbReference type="OrthoDB" id="1906229at2759"/>
<dbReference type="PANTHER" id="PTHR36366">
    <property type="entry name" value="PROTEIN RDM1"/>
    <property type="match status" value="1"/>
</dbReference>
<organism evidence="2 3">
    <name type="scientific">Cicer arietinum</name>
    <name type="common">Chickpea</name>
    <name type="synonym">Garbanzo</name>
    <dbReference type="NCBI Taxonomy" id="3827"/>
    <lineage>
        <taxon>Eukaryota</taxon>
        <taxon>Viridiplantae</taxon>
        <taxon>Streptophyta</taxon>
        <taxon>Embryophyta</taxon>
        <taxon>Tracheophyta</taxon>
        <taxon>Spermatophyta</taxon>
        <taxon>Magnoliopsida</taxon>
        <taxon>eudicotyledons</taxon>
        <taxon>Gunneridae</taxon>
        <taxon>Pentapetalae</taxon>
        <taxon>rosids</taxon>
        <taxon>fabids</taxon>
        <taxon>Fabales</taxon>
        <taxon>Fabaceae</taxon>
        <taxon>Papilionoideae</taxon>
        <taxon>50 kb inversion clade</taxon>
        <taxon>NPAAA clade</taxon>
        <taxon>Hologalegina</taxon>
        <taxon>IRL clade</taxon>
        <taxon>Cicereae</taxon>
        <taxon>Cicer</taxon>
    </lineage>
</organism>
<feature type="region of interest" description="Disordered" evidence="1">
    <location>
        <begin position="20"/>
        <end position="57"/>
    </location>
</feature>
<dbReference type="InterPro" id="IPR015270">
    <property type="entry name" value="RDM1_plant"/>
</dbReference>
<evidence type="ECO:0000256" key="1">
    <source>
        <dbReference type="SAM" id="MobiDB-lite"/>
    </source>
</evidence>
<accession>A0A1S3E171</accession>
<feature type="compositionally biased region" description="Basic and acidic residues" evidence="1">
    <location>
        <begin position="29"/>
        <end position="57"/>
    </location>
</feature>
<protein>
    <submittedName>
        <fullName evidence="3">Protein RDM1-like</fullName>
    </submittedName>
</protein>
<reference evidence="3" key="2">
    <citation type="submission" date="2025-08" db="UniProtKB">
        <authorList>
            <consortium name="RefSeq"/>
        </authorList>
    </citation>
    <scope>IDENTIFICATION</scope>
    <source>
        <tissue evidence="3">Etiolated seedlings</tissue>
    </source>
</reference>
<evidence type="ECO:0000313" key="2">
    <source>
        <dbReference type="Proteomes" id="UP000087171"/>
    </source>
</evidence>
<gene>
    <name evidence="3" type="primary">LOC105851800</name>
</gene>